<dbReference type="GO" id="GO:0004713">
    <property type="term" value="F:protein tyrosine kinase activity"/>
    <property type="evidence" value="ECO:0007669"/>
    <property type="project" value="TreeGrafter"/>
</dbReference>
<dbReference type="RefSeq" id="WP_086046462.1">
    <property type="nucleotide sequence ID" value="NZ_CP017889.1"/>
</dbReference>
<dbReference type="PANTHER" id="PTHR32309">
    <property type="entry name" value="TYROSINE-PROTEIN KINASE"/>
    <property type="match status" value="1"/>
</dbReference>
<accession>A0A1W6U261</accession>
<keyword evidence="2" id="KW-1003">Cell membrane</keyword>
<dbReference type="AlphaFoldDB" id="A0A1W6U261"/>
<keyword evidence="4 6" id="KW-1133">Transmembrane helix</keyword>
<evidence type="ECO:0000256" key="1">
    <source>
        <dbReference type="ARBA" id="ARBA00004651"/>
    </source>
</evidence>
<evidence type="ECO:0000256" key="3">
    <source>
        <dbReference type="ARBA" id="ARBA00022692"/>
    </source>
</evidence>
<dbReference type="EMBL" id="CP017902">
    <property type="protein sequence ID" value="ARP17099.1"/>
    <property type="molecule type" value="Genomic_DNA"/>
</dbReference>
<dbReference type="PANTHER" id="PTHR32309:SF13">
    <property type="entry name" value="FERRIC ENTEROBACTIN TRANSPORT PROTEIN FEPE"/>
    <property type="match status" value="1"/>
</dbReference>
<proteinExistence type="predicted"/>
<evidence type="ECO:0000259" key="8">
    <source>
        <dbReference type="Pfam" id="PF13807"/>
    </source>
</evidence>
<keyword evidence="5 6" id="KW-0472">Membrane</keyword>
<keyword evidence="9" id="KW-0418">Kinase</keyword>
<evidence type="ECO:0000256" key="5">
    <source>
        <dbReference type="ARBA" id="ARBA00023136"/>
    </source>
</evidence>
<evidence type="ECO:0000259" key="7">
    <source>
        <dbReference type="Pfam" id="PF02706"/>
    </source>
</evidence>
<name>A0A1W6U261_VIBAL</name>
<keyword evidence="9" id="KW-0808">Transferase</keyword>
<gene>
    <name evidence="9" type="ORF">K05K4_02030</name>
</gene>
<dbReference type="InterPro" id="IPR032807">
    <property type="entry name" value="GNVR"/>
</dbReference>
<evidence type="ECO:0000256" key="4">
    <source>
        <dbReference type="ARBA" id="ARBA00022989"/>
    </source>
</evidence>
<protein>
    <submittedName>
        <fullName evidence="9">Cryptic autophosphorylating protein tyrosine kinase Etk</fullName>
    </submittedName>
</protein>
<comment type="subcellular location">
    <subcellularLocation>
        <location evidence="1">Cell membrane</location>
        <topology evidence="1">Multi-pass membrane protein</topology>
    </subcellularLocation>
</comment>
<dbReference type="GO" id="GO:0005886">
    <property type="term" value="C:plasma membrane"/>
    <property type="evidence" value="ECO:0007669"/>
    <property type="project" value="UniProtKB-SubCell"/>
</dbReference>
<dbReference type="InterPro" id="IPR003856">
    <property type="entry name" value="LPS_length_determ_N"/>
</dbReference>
<organism evidence="9">
    <name type="scientific">Vibrio alginolyticus</name>
    <dbReference type="NCBI Taxonomy" id="663"/>
    <lineage>
        <taxon>Bacteria</taxon>
        <taxon>Pseudomonadati</taxon>
        <taxon>Pseudomonadota</taxon>
        <taxon>Gammaproteobacteria</taxon>
        <taxon>Vibrionales</taxon>
        <taxon>Vibrionaceae</taxon>
        <taxon>Vibrio</taxon>
    </lineage>
</organism>
<feature type="domain" description="Polysaccharide chain length determinant N-terminal" evidence="7">
    <location>
        <begin position="21"/>
        <end position="121"/>
    </location>
</feature>
<reference evidence="9" key="1">
    <citation type="submission" date="2016-10" db="EMBL/GenBank/DDBJ databases">
        <title>The High Quality Genome of Vibrio alginolyticus K01M1.</title>
        <authorList>
            <person name="Wendling C."/>
            <person name="Chibani C.M."/>
            <person name="Hertel R."/>
            <person name="Sproer C."/>
            <person name="Bunk B."/>
            <person name="Overmann J."/>
            <person name="Roth O."/>
            <person name="Liesegang H."/>
        </authorList>
    </citation>
    <scope>NUCLEOTIDE SEQUENCE</scope>
    <source>
        <strain evidence="9">K05K4</strain>
    </source>
</reference>
<dbReference type="InterPro" id="IPR050445">
    <property type="entry name" value="Bact_polysacc_biosynth/exp"/>
</dbReference>
<feature type="transmembrane region" description="Helical" evidence="6">
    <location>
        <begin position="37"/>
        <end position="55"/>
    </location>
</feature>
<dbReference type="Pfam" id="PF02706">
    <property type="entry name" value="Wzz"/>
    <property type="match status" value="1"/>
</dbReference>
<keyword evidence="3 6" id="KW-0812">Transmembrane</keyword>
<dbReference type="Pfam" id="PF13807">
    <property type="entry name" value="GNVR"/>
    <property type="match status" value="1"/>
</dbReference>
<feature type="transmembrane region" description="Helical" evidence="6">
    <location>
        <begin position="292"/>
        <end position="316"/>
    </location>
</feature>
<feature type="domain" description="Tyrosine-protein kinase G-rich" evidence="8">
    <location>
        <begin position="248"/>
        <end position="312"/>
    </location>
</feature>
<sequence>MSNEDRDQYNLPTNEVYRPEDEIGLTDLFMALWKGKWIIIITTVIFAVGSVIYALNQPNIYKAYALLAPTERSDSGGLEKIAGQFGGIAALTGVSLGSGDTSKTDLAVQVMSSRKFISSFIGSHDLLVPLMATKGWVLEDNTLVIDDDIYSESNNKWLRTPDGLRGEAPTEQEAYELFIKDIFSIKQDKSSGLYTVSMTYYSPYIAKQWVDWIVNEINRVMRERTISEVSNNLVYLKQQLNKTSVAEMQSTFYKLIEEQTKKLMLAEAQEEFIFKVVDPAVVPEVKVKPSRALICIVGTLLGFILGAMVSIVLSIYRKR</sequence>
<evidence type="ECO:0000313" key="9">
    <source>
        <dbReference type="EMBL" id="ARP17099.1"/>
    </source>
</evidence>
<evidence type="ECO:0000256" key="6">
    <source>
        <dbReference type="SAM" id="Phobius"/>
    </source>
</evidence>
<evidence type="ECO:0000256" key="2">
    <source>
        <dbReference type="ARBA" id="ARBA00022475"/>
    </source>
</evidence>